<dbReference type="HOGENOM" id="CLU_3231797_0_0_9"/>
<sequence>MAKGAVFVSCALSIIALPYNFYDSPAEKDANIHLEFTASLGRF</sequence>
<accession>A7VVS6</accession>
<proteinExistence type="predicted"/>
<protein>
    <submittedName>
        <fullName evidence="1">Uncharacterized protein</fullName>
    </submittedName>
</protein>
<dbReference type="Proteomes" id="UP000003490">
    <property type="component" value="Unassembled WGS sequence"/>
</dbReference>
<reference evidence="1 2" key="1">
    <citation type="submission" date="2007-08" db="EMBL/GenBank/DDBJ databases">
        <title>Draft genome sequence of Clostridium leptum (DSM 753).</title>
        <authorList>
            <person name="Sudarsanam P."/>
            <person name="Ley R."/>
            <person name="Guruge J."/>
            <person name="Turnbaugh P.J."/>
            <person name="Mahowald M."/>
            <person name="Liep D."/>
            <person name="Gordon J."/>
        </authorList>
    </citation>
    <scope>NUCLEOTIDE SEQUENCE [LARGE SCALE GENOMIC DNA]</scope>
    <source>
        <strain evidence="1 2">DSM 753</strain>
    </source>
</reference>
<name>A7VVS6_9FIRM</name>
<comment type="caution">
    <text evidence="1">The sequence shown here is derived from an EMBL/GenBank/DDBJ whole genome shotgun (WGS) entry which is preliminary data.</text>
</comment>
<dbReference type="EMBL" id="ABCB02000019">
    <property type="protein sequence ID" value="EDO61076.1"/>
    <property type="molecule type" value="Genomic_DNA"/>
</dbReference>
<reference evidence="1 2" key="2">
    <citation type="submission" date="2007-08" db="EMBL/GenBank/DDBJ databases">
        <authorList>
            <person name="Fulton L."/>
            <person name="Clifton S."/>
            <person name="Fulton B."/>
            <person name="Xu J."/>
            <person name="Minx P."/>
            <person name="Pepin K.H."/>
            <person name="Johnson M."/>
            <person name="Thiruvilangam P."/>
            <person name="Bhonagiri V."/>
            <person name="Nash W.E."/>
            <person name="Wang C."/>
            <person name="Mardis E.R."/>
            <person name="Wilson R.K."/>
        </authorList>
    </citation>
    <scope>NUCLEOTIDE SEQUENCE [LARGE SCALE GENOMIC DNA]</scope>
    <source>
        <strain evidence="1 2">DSM 753</strain>
    </source>
</reference>
<organism evidence="1 2">
    <name type="scientific">[Clostridium] leptum DSM 753</name>
    <dbReference type="NCBI Taxonomy" id="428125"/>
    <lineage>
        <taxon>Bacteria</taxon>
        <taxon>Bacillati</taxon>
        <taxon>Bacillota</taxon>
        <taxon>Clostridia</taxon>
        <taxon>Eubacteriales</taxon>
        <taxon>Oscillospiraceae</taxon>
        <taxon>Oscillospiraceae incertae sedis</taxon>
    </lineage>
</organism>
<dbReference type="AlphaFoldDB" id="A7VVS6"/>
<evidence type="ECO:0000313" key="1">
    <source>
        <dbReference type="EMBL" id="EDO61076.1"/>
    </source>
</evidence>
<evidence type="ECO:0000313" key="2">
    <source>
        <dbReference type="Proteomes" id="UP000003490"/>
    </source>
</evidence>
<gene>
    <name evidence="1" type="ORF">CLOLEP_02689</name>
</gene>